<keyword evidence="5 10" id="KW-0573">Peptidoglycan synthesis</keyword>
<dbReference type="GO" id="GO:0005886">
    <property type="term" value="C:plasma membrane"/>
    <property type="evidence" value="ECO:0007669"/>
    <property type="project" value="UniProtKB-SubCell"/>
</dbReference>
<keyword evidence="2 10" id="KW-1003">Cell membrane</keyword>
<evidence type="ECO:0000256" key="1">
    <source>
        <dbReference type="ARBA" id="ARBA00004651"/>
    </source>
</evidence>
<sequence length="511" mass="54315">MASLSASIAKIGSSTFLSRVLGFARDLIIARLFGADAATDAFFVAFKIPNFARRLFAEGVFSMALVPVLSETKQRRGDTALKGFVDDMAGALTLALLLITSAGLLAAPWLIIAFAPGFAGDAAQHQLATEMLRLTLPYIFFITLAAFAGGILNTYERFGVPAFTPVLLNLILIGCALVVAPHLEEPIMALAWGVLIAGAVQLGFQLPFLLQLGLLPRPRLNLRDPGIQGVFKLVGPAIIGVSVGQISLLLDTLFASFLQTGSISWLYYSDRLMEFPLGILAVALGTVIMPRLSRQHVADKAGDFSRTLDWALRWALLLGTPAALGLLALAEPIMATLFVSDAFVTRDVVMAAQSLMAYAPGVIAFMAIKILVPGYYARQDMHSPVRIALVSIGVGLLLNLLLMLPMGHAGLALATTIAATTNAGLLLRGLMNSGVYAPEQGWTPLLIKVLAASLLMSTALLVLPGPATDWIALNTGARALRLLGWITAGATLYVLTLTLFGVRRRDLTPTA</sequence>
<dbReference type="GO" id="GO:0015648">
    <property type="term" value="F:lipid-linked peptidoglycan transporter activity"/>
    <property type="evidence" value="ECO:0007669"/>
    <property type="project" value="UniProtKB-UniRule"/>
</dbReference>
<feature type="transmembrane region" description="Helical" evidence="10">
    <location>
        <begin position="442"/>
        <end position="462"/>
    </location>
</feature>
<feature type="transmembrane region" description="Helical" evidence="10">
    <location>
        <begin position="384"/>
        <end position="404"/>
    </location>
</feature>
<evidence type="ECO:0000256" key="2">
    <source>
        <dbReference type="ARBA" id="ARBA00022475"/>
    </source>
</evidence>
<protein>
    <recommendedName>
        <fullName evidence="10">Probable lipid II flippase MurJ</fullName>
    </recommendedName>
</protein>
<feature type="transmembrane region" description="Helical" evidence="10">
    <location>
        <begin position="162"/>
        <end position="183"/>
    </location>
</feature>
<comment type="pathway">
    <text evidence="10">Cell wall biogenesis; peptidoglycan biosynthesis.</text>
</comment>
<feature type="transmembrane region" description="Helical" evidence="10">
    <location>
        <begin position="135"/>
        <end position="155"/>
    </location>
</feature>
<dbReference type="PIRSF" id="PIRSF002869">
    <property type="entry name" value="MviN"/>
    <property type="match status" value="1"/>
</dbReference>
<evidence type="ECO:0000256" key="4">
    <source>
        <dbReference type="ARBA" id="ARBA00022960"/>
    </source>
</evidence>
<evidence type="ECO:0000256" key="11">
    <source>
        <dbReference type="PIRNR" id="PIRNR002869"/>
    </source>
</evidence>
<feature type="transmembrane region" description="Helical" evidence="10">
    <location>
        <begin position="355"/>
        <end position="372"/>
    </location>
</feature>
<dbReference type="UniPathway" id="UPA00219"/>
<evidence type="ECO:0000256" key="7">
    <source>
        <dbReference type="ARBA" id="ARBA00023136"/>
    </source>
</evidence>
<dbReference type="EMBL" id="JAAIJR010000244">
    <property type="protein sequence ID" value="NEX23587.1"/>
    <property type="molecule type" value="Genomic_DNA"/>
</dbReference>
<comment type="function">
    <text evidence="8 10 11">Involved in peptidoglycan biosynthesis. Transports lipid-linked peptidoglycan precursors from the inner to the outer leaflet of the cytoplasmic membrane.</text>
</comment>
<evidence type="ECO:0000256" key="6">
    <source>
        <dbReference type="ARBA" id="ARBA00022989"/>
    </source>
</evidence>
<dbReference type="GO" id="GO:0008360">
    <property type="term" value="P:regulation of cell shape"/>
    <property type="evidence" value="ECO:0007669"/>
    <property type="project" value="UniProtKB-UniRule"/>
</dbReference>
<feature type="transmembrane region" description="Helical" evidence="10">
    <location>
        <begin position="482"/>
        <end position="502"/>
    </location>
</feature>
<keyword evidence="10 11" id="KW-0961">Cell wall biogenesis/degradation</keyword>
<dbReference type="Proteomes" id="UP000471640">
    <property type="component" value="Unassembled WGS sequence"/>
</dbReference>
<keyword evidence="10" id="KW-0997">Cell inner membrane</keyword>
<dbReference type="InterPro" id="IPR051050">
    <property type="entry name" value="Lipid_II_flippase_MurJ/MviN"/>
</dbReference>
<proteinExistence type="inferred from homology"/>
<evidence type="ECO:0000313" key="12">
    <source>
        <dbReference type="EMBL" id="NEX23587.1"/>
    </source>
</evidence>
<dbReference type="GO" id="GO:0034204">
    <property type="term" value="P:lipid translocation"/>
    <property type="evidence" value="ECO:0007669"/>
    <property type="project" value="TreeGrafter"/>
</dbReference>
<dbReference type="GO" id="GO:0071555">
    <property type="term" value="P:cell wall organization"/>
    <property type="evidence" value="ECO:0007669"/>
    <property type="project" value="UniProtKB-UniRule"/>
</dbReference>
<dbReference type="PANTHER" id="PTHR47019">
    <property type="entry name" value="LIPID II FLIPPASE MURJ"/>
    <property type="match status" value="1"/>
</dbReference>
<keyword evidence="7 10" id="KW-0472">Membrane</keyword>
<accession>A0A6P1DZ42</accession>
<comment type="similarity">
    <text evidence="9 10 11">Belongs to the MurJ/MviN family.</text>
</comment>
<keyword evidence="10 11" id="KW-0813">Transport</keyword>
<evidence type="ECO:0000256" key="3">
    <source>
        <dbReference type="ARBA" id="ARBA00022692"/>
    </source>
</evidence>
<comment type="caution">
    <text evidence="12">The sequence shown here is derived from an EMBL/GenBank/DDBJ whole genome shotgun (WGS) entry which is preliminary data.</text>
</comment>
<feature type="transmembrane region" description="Helical" evidence="10">
    <location>
        <begin position="189"/>
        <end position="210"/>
    </location>
</feature>
<dbReference type="InterPro" id="IPR004268">
    <property type="entry name" value="MurJ"/>
</dbReference>
<keyword evidence="6 10" id="KW-1133">Transmembrane helix</keyword>
<comment type="subcellular location">
    <subcellularLocation>
        <location evidence="10">Cell inner membrane</location>
        <topology evidence="10">Multi-pass membrane protein</topology>
    </subcellularLocation>
    <subcellularLocation>
        <location evidence="1">Cell membrane</location>
        <topology evidence="1">Multi-pass membrane protein</topology>
    </subcellularLocation>
</comment>
<evidence type="ECO:0000313" key="13">
    <source>
        <dbReference type="Proteomes" id="UP000471640"/>
    </source>
</evidence>
<dbReference type="AlphaFoldDB" id="A0A6P1DZ42"/>
<feature type="transmembrane region" description="Helical" evidence="10">
    <location>
        <begin position="275"/>
        <end position="293"/>
    </location>
</feature>
<evidence type="ECO:0000256" key="8">
    <source>
        <dbReference type="ARBA" id="ARBA00060041"/>
    </source>
</evidence>
<dbReference type="GO" id="GO:0009252">
    <property type="term" value="P:peptidoglycan biosynthetic process"/>
    <property type="evidence" value="ECO:0007669"/>
    <property type="project" value="UniProtKB-UniRule"/>
</dbReference>
<gene>
    <name evidence="10 12" type="primary">murJ</name>
    <name evidence="12" type="ORF">G3480_25480</name>
</gene>
<keyword evidence="3 10" id="KW-0812">Transmembrane</keyword>
<evidence type="ECO:0000256" key="9">
    <source>
        <dbReference type="ARBA" id="ARBA00061532"/>
    </source>
</evidence>
<dbReference type="RefSeq" id="WP_164657011.1">
    <property type="nucleotide sequence ID" value="NZ_JAAIJR010000244.1"/>
</dbReference>
<feature type="transmembrane region" description="Helical" evidence="10">
    <location>
        <begin position="314"/>
        <end position="335"/>
    </location>
</feature>
<dbReference type="CDD" id="cd13123">
    <property type="entry name" value="MATE_MurJ_like"/>
    <property type="match status" value="1"/>
</dbReference>
<evidence type="ECO:0000256" key="5">
    <source>
        <dbReference type="ARBA" id="ARBA00022984"/>
    </source>
</evidence>
<dbReference type="PRINTS" id="PR01806">
    <property type="entry name" value="VIRFACTRMVIN"/>
</dbReference>
<reference evidence="12 13" key="2">
    <citation type="submission" date="2020-02" db="EMBL/GenBank/DDBJ databases">
        <title>Genome sequences of Thiorhodococcus mannitoliphagus and Thiorhodococcus minor, purple sulfur photosynthetic bacteria in the gammaproteobacterial family, Chromatiaceae.</title>
        <authorList>
            <person name="Aviles F.A."/>
            <person name="Meyer T.E."/>
            <person name="Kyndt J.A."/>
        </authorList>
    </citation>
    <scope>NUCLEOTIDE SEQUENCE [LARGE SCALE GENOMIC DNA]</scope>
    <source>
        <strain evidence="12 13">DSM 18266</strain>
    </source>
</reference>
<keyword evidence="13" id="KW-1185">Reference proteome</keyword>
<organism evidence="12 13">
    <name type="scientific">Thiorhodococcus mannitoliphagus</name>
    <dbReference type="NCBI Taxonomy" id="329406"/>
    <lineage>
        <taxon>Bacteria</taxon>
        <taxon>Pseudomonadati</taxon>
        <taxon>Pseudomonadota</taxon>
        <taxon>Gammaproteobacteria</taxon>
        <taxon>Chromatiales</taxon>
        <taxon>Chromatiaceae</taxon>
        <taxon>Thiorhodococcus</taxon>
    </lineage>
</organism>
<feature type="transmembrane region" description="Helical" evidence="10">
    <location>
        <begin position="91"/>
        <end position="115"/>
    </location>
</feature>
<evidence type="ECO:0000256" key="10">
    <source>
        <dbReference type="HAMAP-Rule" id="MF_02078"/>
    </source>
</evidence>
<keyword evidence="4 10" id="KW-0133">Cell shape</keyword>
<reference evidence="13" key="1">
    <citation type="journal article" date="2020" name="Microbiol. Resour. Announc.">
        <title>Draft Genome Sequences of Thiorhodococcus mannitoliphagus and Thiorhodococcus minor, Purple Sulfur Photosynthetic Bacteria in the Gammaproteobacterial Family Chromatiaceae.</title>
        <authorList>
            <person name="Aviles F.A."/>
            <person name="Meyer T.E."/>
            <person name="Kyndt J.A."/>
        </authorList>
    </citation>
    <scope>NUCLEOTIDE SEQUENCE [LARGE SCALE GENOMIC DNA]</scope>
    <source>
        <strain evidence="13">DSM 18266</strain>
    </source>
</reference>
<dbReference type="PANTHER" id="PTHR47019:SF1">
    <property type="entry name" value="LIPID II FLIPPASE MURJ"/>
    <property type="match status" value="1"/>
</dbReference>
<dbReference type="NCBIfam" id="TIGR01695">
    <property type="entry name" value="murJ_mviN"/>
    <property type="match status" value="1"/>
</dbReference>
<dbReference type="Pfam" id="PF03023">
    <property type="entry name" value="MurJ"/>
    <property type="match status" value="1"/>
</dbReference>
<feature type="transmembrane region" description="Helical" evidence="10">
    <location>
        <begin position="410"/>
        <end position="430"/>
    </location>
</feature>
<dbReference type="HAMAP" id="MF_02078">
    <property type="entry name" value="MurJ_MviN"/>
    <property type="match status" value="1"/>
</dbReference>
<feature type="transmembrane region" description="Helical" evidence="10">
    <location>
        <begin position="230"/>
        <end position="255"/>
    </location>
</feature>
<name>A0A6P1DZ42_9GAMM</name>